<name>A0A166L031_9AGAM</name>
<dbReference type="AlphaFoldDB" id="A0A166L031"/>
<accession>A0A166L031</accession>
<dbReference type="Proteomes" id="UP000076532">
    <property type="component" value="Unassembled WGS sequence"/>
</dbReference>
<organism evidence="1 2">
    <name type="scientific">Athelia psychrophila</name>
    <dbReference type="NCBI Taxonomy" id="1759441"/>
    <lineage>
        <taxon>Eukaryota</taxon>
        <taxon>Fungi</taxon>
        <taxon>Dikarya</taxon>
        <taxon>Basidiomycota</taxon>
        <taxon>Agaricomycotina</taxon>
        <taxon>Agaricomycetes</taxon>
        <taxon>Agaricomycetidae</taxon>
        <taxon>Atheliales</taxon>
        <taxon>Atheliaceae</taxon>
        <taxon>Athelia</taxon>
    </lineage>
</organism>
<evidence type="ECO:0000313" key="1">
    <source>
        <dbReference type="EMBL" id="KZP22431.1"/>
    </source>
</evidence>
<protein>
    <submittedName>
        <fullName evidence="1">Uncharacterized protein</fullName>
    </submittedName>
</protein>
<reference evidence="1 2" key="1">
    <citation type="journal article" date="2016" name="Mol. Biol. Evol.">
        <title>Comparative Genomics of Early-Diverging Mushroom-Forming Fungi Provides Insights into the Origins of Lignocellulose Decay Capabilities.</title>
        <authorList>
            <person name="Nagy L.G."/>
            <person name="Riley R."/>
            <person name="Tritt A."/>
            <person name="Adam C."/>
            <person name="Daum C."/>
            <person name="Floudas D."/>
            <person name="Sun H."/>
            <person name="Yadav J.S."/>
            <person name="Pangilinan J."/>
            <person name="Larsson K.H."/>
            <person name="Matsuura K."/>
            <person name="Barry K."/>
            <person name="Labutti K."/>
            <person name="Kuo R."/>
            <person name="Ohm R.A."/>
            <person name="Bhattacharya S.S."/>
            <person name="Shirouzu T."/>
            <person name="Yoshinaga Y."/>
            <person name="Martin F.M."/>
            <person name="Grigoriev I.V."/>
            <person name="Hibbett D.S."/>
        </authorList>
    </citation>
    <scope>NUCLEOTIDE SEQUENCE [LARGE SCALE GENOMIC DNA]</scope>
    <source>
        <strain evidence="1 2">CBS 109695</strain>
    </source>
</reference>
<keyword evidence="2" id="KW-1185">Reference proteome</keyword>
<gene>
    <name evidence="1" type="ORF">FIBSPDRAFT_859491</name>
</gene>
<dbReference type="EMBL" id="KV417539">
    <property type="protein sequence ID" value="KZP22431.1"/>
    <property type="molecule type" value="Genomic_DNA"/>
</dbReference>
<sequence length="87" mass="9971">MIQGDGEGFILYEIRATGRYITSKHASQVPSLTPTSDIKTAALFEQAEQAVFSELANFEGAAQVLCYEKWFQRFVPHPERWAQRIHR</sequence>
<evidence type="ECO:0000313" key="2">
    <source>
        <dbReference type="Proteomes" id="UP000076532"/>
    </source>
</evidence>
<proteinExistence type="predicted"/>
<dbReference type="OrthoDB" id="249703at2759"/>